<feature type="domain" description="EF-hand" evidence="4">
    <location>
        <begin position="47"/>
        <end position="82"/>
    </location>
</feature>
<dbReference type="AlphaFoldDB" id="A0A6V7V2V0"/>
<keyword evidence="2" id="KW-0106">Calcium</keyword>
<dbReference type="InterPro" id="IPR040250">
    <property type="entry name" value="Nucleobindin"/>
</dbReference>
<proteinExistence type="predicted"/>
<dbReference type="Gene3D" id="1.10.238.10">
    <property type="entry name" value="EF-hand"/>
    <property type="match status" value="1"/>
</dbReference>
<reference evidence="5 6" key="1">
    <citation type="submission" date="2020-08" db="EMBL/GenBank/DDBJ databases">
        <authorList>
            <person name="Koutsovoulos G."/>
            <person name="Danchin GJ E."/>
        </authorList>
    </citation>
    <scope>NUCLEOTIDE SEQUENCE [LARGE SCALE GENOMIC DNA]</scope>
</reference>
<keyword evidence="1" id="KW-0732">Signal</keyword>
<sequence length="143" mass="17062">MTPEERNKAAKEIEEAKKHHNEHEELKHPGGREQLEEVWEERDHMDKNSFDPKTFFALHDLNSDGFLNEEEIEALFQLELEKVYNESDPADDPREKIEEMNRMREHVVAQMDKNGDRLISLDEFFMTHKFKLLKAKRMKVGKI</sequence>
<evidence type="ECO:0000313" key="6">
    <source>
        <dbReference type="Proteomes" id="UP000580250"/>
    </source>
</evidence>
<protein>
    <recommendedName>
        <fullName evidence="4">EF-hand domain-containing protein</fullName>
    </recommendedName>
</protein>
<comment type="caution">
    <text evidence="5">The sequence shown here is derived from an EMBL/GenBank/DDBJ whole genome shotgun (WGS) entry which is preliminary data.</text>
</comment>
<dbReference type="PROSITE" id="PS00018">
    <property type="entry name" value="EF_HAND_1"/>
    <property type="match status" value="2"/>
</dbReference>
<dbReference type="EMBL" id="CAJEWN010000149">
    <property type="protein sequence ID" value="CAD2169117.1"/>
    <property type="molecule type" value="Genomic_DNA"/>
</dbReference>
<gene>
    <name evidence="5" type="ORF">MENT_LOCUS20437</name>
</gene>
<dbReference type="InterPro" id="IPR002048">
    <property type="entry name" value="EF_hand_dom"/>
</dbReference>
<evidence type="ECO:0000256" key="1">
    <source>
        <dbReference type="ARBA" id="ARBA00022729"/>
    </source>
</evidence>
<dbReference type="PANTHER" id="PTHR19237:SF20">
    <property type="entry name" value="NUCLEOBINDIN 1"/>
    <property type="match status" value="1"/>
</dbReference>
<evidence type="ECO:0000256" key="2">
    <source>
        <dbReference type="ARBA" id="ARBA00022837"/>
    </source>
</evidence>
<dbReference type="Pfam" id="PF13499">
    <property type="entry name" value="EF-hand_7"/>
    <property type="match status" value="1"/>
</dbReference>
<name>A0A6V7V2V0_MELEN</name>
<evidence type="ECO:0000256" key="3">
    <source>
        <dbReference type="SAM" id="MobiDB-lite"/>
    </source>
</evidence>
<feature type="region of interest" description="Disordered" evidence="3">
    <location>
        <begin position="1"/>
        <end position="44"/>
    </location>
</feature>
<evidence type="ECO:0000259" key="4">
    <source>
        <dbReference type="PROSITE" id="PS50222"/>
    </source>
</evidence>
<dbReference type="Proteomes" id="UP000580250">
    <property type="component" value="Unassembled WGS sequence"/>
</dbReference>
<dbReference type="PANTHER" id="PTHR19237">
    <property type="entry name" value="NUCLEOBINDIN"/>
    <property type="match status" value="1"/>
</dbReference>
<dbReference type="GO" id="GO:0005509">
    <property type="term" value="F:calcium ion binding"/>
    <property type="evidence" value="ECO:0007669"/>
    <property type="project" value="InterPro"/>
</dbReference>
<evidence type="ECO:0000313" key="5">
    <source>
        <dbReference type="EMBL" id="CAD2169117.1"/>
    </source>
</evidence>
<organism evidence="5 6">
    <name type="scientific">Meloidogyne enterolobii</name>
    <name type="common">Root-knot nematode worm</name>
    <name type="synonym">Meloidogyne mayaguensis</name>
    <dbReference type="NCBI Taxonomy" id="390850"/>
    <lineage>
        <taxon>Eukaryota</taxon>
        <taxon>Metazoa</taxon>
        <taxon>Ecdysozoa</taxon>
        <taxon>Nematoda</taxon>
        <taxon>Chromadorea</taxon>
        <taxon>Rhabditida</taxon>
        <taxon>Tylenchina</taxon>
        <taxon>Tylenchomorpha</taxon>
        <taxon>Tylenchoidea</taxon>
        <taxon>Meloidogynidae</taxon>
        <taxon>Meloidogyninae</taxon>
        <taxon>Meloidogyne</taxon>
    </lineage>
</organism>
<dbReference type="SUPFAM" id="SSF47473">
    <property type="entry name" value="EF-hand"/>
    <property type="match status" value="1"/>
</dbReference>
<dbReference type="GO" id="GO:0005793">
    <property type="term" value="C:endoplasmic reticulum-Golgi intermediate compartment"/>
    <property type="evidence" value="ECO:0007669"/>
    <property type="project" value="TreeGrafter"/>
</dbReference>
<dbReference type="GO" id="GO:0070062">
    <property type="term" value="C:extracellular exosome"/>
    <property type="evidence" value="ECO:0007669"/>
    <property type="project" value="TreeGrafter"/>
</dbReference>
<dbReference type="InterPro" id="IPR011992">
    <property type="entry name" value="EF-hand-dom_pair"/>
</dbReference>
<accession>A0A6V7V2V0</accession>
<dbReference type="InterPro" id="IPR018247">
    <property type="entry name" value="EF_Hand_1_Ca_BS"/>
</dbReference>
<dbReference type="OrthoDB" id="5857587at2759"/>
<dbReference type="PROSITE" id="PS50222">
    <property type="entry name" value="EF_HAND_2"/>
    <property type="match status" value="1"/>
</dbReference>